<feature type="domain" description="Putative restriction endonuclease" evidence="1">
    <location>
        <begin position="16"/>
        <end position="180"/>
    </location>
</feature>
<dbReference type="AlphaFoldDB" id="A0A1T3P295"/>
<dbReference type="OrthoDB" id="4537149at2"/>
<evidence type="ECO:0000259" key="1">
    <source>
        <dbReference type="Pfam" id="PF05685"/>
    </source>
</evidence>
<dbReference type="Gene3D" id="3.90.1570.10">
    <property type="entry name" value="tt1808, chain A"/>
    <property type="match status" value="1"/>
</dbReference>
<dbReference type="SUPFAM" id="SSF52980">
    <property type="entry name" value="Restriction endonuclease-like"/>
    <property type="match status" value="1"/>
</dbReference>
<accession>A0A1T3P295</accession>
<dbReference type="Pfam" id="PF05685">
    <property type="entry name" value="Uma2"/>
    <property type="match status" value="1"/>
</dbReference>
<dbReference type="RefSeq" id="WP_078977373.1">
    <property type="nucleotide sequence ID" value="NZ_MWQN01000001.1"/>
</dbReference>
<dbReference type="PANTHER" id="PTHR35400:SF3">
    <property type="entry name" value="SLL1072 PROTEIN"/>
    <property type="match status" value="1"/>
</dbReference>
<reference evidence="2 3" key="1">
    <citation type="submission" date="2017-03" db="EMBL/GenBank/DDBJ databases">
        <title>Draft genome sequence of Streptomyces scabrisporus NF3, endophyte isolated from Amphipterygium adstringens.</title>
        <authorList>
            <person name="Vazquez M."/>
            <person name="Ceapa C.D."/>
            <person name="Rodriguez Luna D."/>
            <person name="Sanchez Esquivel S."/>
        </authorList>
    </citation>
    <scope>NUCLEOTIDE SEQUENCE [LARGE SCALE GENOMIC DNA]</scope>
    <source>
        <strain evidence="2 3">NF3</strain>
    </source>
</reference>
<organism evidence="2 3">
    <name type="scientific">Embleya scabrispora</name>
    <dbReference type="NCBI Taxonomy" id="159449"/>
    <lineage>
        <taxon>Bacteria</taxon>
        <taxon>Bacillati</taxon>
        <taxon>Actinomycetota</taxon>
        <taxon>Actinomycetes</taxon>
        <taxon>Kitasatosporales</taxon>
        <taxon>Streptomycetaceae</taxon>
        <taxon>Embleya</taxon>
    </lineage>
</organism>
<evidence type="ECO:0000313" key="3">
    <source>
        <dbReference type="Proteomes" id="UP000190037"/>
    </source>
</evidence>
<dbReference type="InterPro" id="IPR011335">
    <property type="entry name" value="Restrct_endonuc-II-like"/>
</dbReference>
<comment type="caution">
    <text evidence="2">The sequence shown here is derived from an EMBL/GenBank/DDBJ whole genome shotgun (WGS) entry which is preliminary data.</text>
</comment>
<evidence type="ECO:0000313" key="2">
    <source>
        <dbReference type="EMBL" id="OPC83072.1"/>
    </source>
</evidence>
<proteinExistence type="predicted"/>
<dbReference type="EMBL" id="MWQN01000001">
    <property type="protein sequence ID" value="OPC83072.1"/>
    <property type="molecule type" value="Genomic_DNA"/>
</dbReference>
<name>A0A1T3P295_9ACTN</name>
<dbReference type="Proteomes" id="UP000190037">
    <property type="component" value="Unassembled WGS sequence"/>
</dbReference>
<dbReference type="PANTHER" id="PTHR35400">
    <property type="entry name" value="SLR1083 PROTEIN"/>
    <property type="match status" value="1"/>
</dbReference>
<sequence>MAHEIPAQEDVMLDGFLALDTPLGFRAEFIEGDIVVTPPPMGNHERIISAVVRQILSGSAVPMDFSGGKGLVVAAGGGPAPNHVIPDGTFAPEELDLFLDAESWMPCAGVALVLEVTSYRAGFDREQKRRAYARSGIPLYLLVDREQSKVTLFLAPKGDDYLESHAGPFGKQIDLPAPFSMTLSTGKFV</sequence>
<gene>
    <name evidence="2" type="ORF">B4N89_20920</name>
</gene>
<dbReference type="CDD" id="cd06260">
    <property type="entry name" value="DUF820-like"/>
    <property type="match status" value="1"/>
</dbReference>
<keyword evidence="3" id="KW-1185">Reference proteome</keyword>
<dbReference type="STRING" id="159449.B4N89_20920"/>
<dbReference type="InterPro" id="IPR008538">
    <property type="entry name" value="Uma2"/>
</dbReference>
<protein>
    <recommendedName>
        <fullName evidence="1">Putative restriction endonuclease domain-containing protein</fullName>
    </recommendedName>
</protein>
<dbReference type="InterPro" id="IPR012296">
    <property type="entry name" value="Nuclease_put_TT1808"/>
</dbReference>